<dbReference type="EMBL" id="HBJA01098432">
    <property type="protein sequence ID" value="CAE0822815.1"/>
    <property type="molecule type" value="Transcribed_RNA"/>
</dbReference>
<dbReference type="AlphaFoldDB" id="A0A7S4LDU6"/>
<proteinExistence type="predicted"/>
<name>A0A7S4LDU6_9EUGL</name>
<reference evidence="2" key="1">
    <citation type="submission" date="2021-01" db="EMBL/GenBank/DDBJ databases">
        <authorList>
            <person name="Corre E."/>
            <person name="Pelletier E."/>
            <person name="Niang G."/>
            <person name="Scheremetjew M."/>
            <person name="Finn R."/>
            <person name="Kale V."/>
            <person name="Holt S."/>
            <person name="Cochrane G."/>
            <person name="Meng A."/>
            <person name="Brown T."/>
            <person name="Cohen L."/>
        </authorList>
    </citation>
    <scope>NUCLEOTIDE SEQUENCE</scope>
    <source>
        <strain evidence="2">CCMP1594</strain>
    </source>
</reference>
<feature type="region of interest" description="Disordered" evidence="1">
    <location>
        <begin position="115"/>
        <end position="147"/>
    </location>
</feature>
<evidence type="ECO:0000256" key="1">
    <source>
        <dbReference type="SAM" id="MobiDB-lite"/>
    </source>
</evidence>
<protein>
    <submittedName>
        <fullName evidence="2">Uncharacterized protein</fullName>
    </submittedName>
</protein>
<sequence>MRPFNNQGAIVRPLPHYTLALAVCCDGIIPRGRRNVNIKAGLVDMGGTLFPFDGDIPQTTGFLTPREMSKVEYCASTPKPPVPVNNQQQPQQIMRVAEVWRGANCVGREKVPYVGLTAPPPPASADARPNETRHGTAQQDPVRPERA</sequence>
<organism evidence="2">
    <name type="scientific">Eutreptiella gymnastica</name>
    <dbReference type="NCBI Taxonomy" id="73025"/>
    <lineage>
        <taxon>Eukaryota</taxon>
        <taxon>Discoba</taxon>
        <taxon>Euglenozoa</taxon>
        <taxon>Euglenida</taxon>
        <taxon>Spirocuta</taxon>
        <taxon>Euglenophyceae</taxon>
        <taxon>Eutreptiales</taxon>
        <taxon>Eutreptiaceae</taxon>
        <taxon>Eutreptiella</taxon>
    </lineage>
</organism>
<gene>
    <name evidence="2" type="ORF">EGYM00163_LOCUS34016</name>
</gene>
<evidence type="ECO:0000313" key="2">
    <source>
        <dbReference type="EMBL" id="CAE0822815.1"/>
    </source>
</evidence>
<accession>A0A7S4LDU6</accession>